<evidence type="ECO:0000313" key="9">
    <source>
        <dbReference type="EMBL" id="ETR64979.1"/>
    </source>
</evidence>
<evidence type="ECO:0000256" key="7">
    <source>
        <dbReference type="ARBA" id="ARBA00023049"/>
    </source>
</evidence>
<dbReference type="SUPFAM" id="SSF55166">
    <property type="entry name" value="Hedgehog/DD-peptidase"/>
    <property type="match status" value="1"/>
</dbReference>
<dbReference type="PANTHER" id="PTHR43126">
    <property type="entry name" value="D-ALANYL-D-ALANINE DIPEPTIDASE"/>
    <property type="match status" value="1"/>
</dbReference>
<keyword evidence="8" id="KW-0961">Cell wall biogenesis/degradation</keyword>
<evidence type="ECO:0000313" key="10">
    <source>
        <dbReference type="Proteomes" id="UP000189670"/>
    </source>
</evidence>
<reference evidence="10" key="1">
    <citation type="submission" date="2012-11" db="EMBL/GenBank/DDBJ databases">
        <authorList>
            <person name="Lucero-Rivera Y.E."/>
            <person name="Tovar-Ramirez D."/>
        </authorList>
    </citation>
    <scope>NUCLEOTIDE SEQUENCE [LARGE SCALE GENOMIC DNA]</scope>
    <source>
        <strain evidence="10">Araruama</strain>
    </source>
</reference>
<sequence length="114" mass="13087">MYNELKDTKFEKFVANPQKGSMHNYGIAVDITIVDHKGKQLDMGYTPFGKNKAQLYLQYAKYKMGVPLTKTQKANRQLLADSMVSAGFIALSYEWWHFNGLSKKATRAKYNIIE</sequence>
<dbReference type="AlphaFoldDB" id="A0A1V1NQX3"/>
<organism evidence="9 10">
    <name type="scientific">Candidatus Magnetoglobus multicellularis str. Araruama</name>
    <dbReference type="NCBI Taxonomy" id="890399"/>
    <lineage>
        <taxon>Bacteria</taxon>
        <taxon>Pseudomonadati</taxon>
        <taxon>Thermodesulfobacteriota</taxon>
        <taxon>Desulfobacteria</taxon>
        <taxon>Desulfobacterales</taxon>
        <taxon>Desulfobacteraceae</taxon>
        <taxon>Candidatus Magnetoglobus</taxon>
    </lineage>
</organism>
<comment type="catalytic activity">
    <reaction evidence="1">
        <text>D-alanyl-D-alanine + H2O = 2 D-alanine</text>
        <dbReference type="Rhea" id="RHEA:20661"/>
        <dbReference type="ChEBI" id="CHEBI:15377"/>
        <dbReference type="ChEBI" id="CHEBI:57416"/>
        <dbReference type="ChEBI" id="CHEBI:57822"/>
        <dbReference type="EC" id="3.4.13.22"/>
    </reaction>
</comment>
<dbReference type="GO" id="GO:0006508">
    <property type="term" value="P:proteolysis"/>
    <property type="evidence" value="ECO:0007669"/>
    <property type="project" value="UniProtKB-KW"/>
</dbReference>
<dbReference type="Proteomes" id="UP000189670">
    <property type="component" value="Unassembled WGS sequence"/>
</dbReference>
<keyword evidence="4" id="KW-0378">Hydrolase</keyword>
<evidence type="ECO:0000256" key="1">
    <source>
        <dbReference type="ARBA" id="ARBA00001362"/>
    </source>
</evidence>
<dbReference type="InterPro" id="IPR009045">
    <property type="entry name" value="Zn_M74/Hedgehog-like"/>
</dbReference>
<dbReference type="PANTHER" id="PTHR43126:SF2">
    <property type="entry name" value="D-ALANYL-D-ALANINE DIPEPTIDASE"/>
    <property type="match status" value="1"/>
</dbReference>
<keyword evidence="7" id="KW-0482">Metalloprotease</keyword>
<dbReference type="GO" id="GO:0160237">
    <property type="term" value="F:D-Ala-D-Ala dipeptidase activity"/>
    <property type="evidence" value="ECO:0007669"/>
    <property type="project" value="UniProtKB-EC"/>
</dbReference>
<evidence type="ECO:0000256" key="2">
    <source>
        <dbReference type="ARBA" id="ARBA00022670"/>
    </source>
</evidence>
<dbReference type="InterPro" id="IPR000755">
    <property type="entry name" value="A_A_dipeptidase"/>
</dbReference>
<evidence type="ECO:0000256" key="6">
    <source>
        <dbReference type="ARBA" id="ARBA00022997"/>
    </source>
</evidence>
<evidence type="ECO:0000256" key="5">
    <source>
        <dbReference type="ARBA" id="ARBA00022833"/>
    </source>
</evidence>
<evidence type="ECO:0000256" key="3">
    <source>
        <dbReference type="ARBA" id="ARBA00022723"/>
    </source>
</evidence>
<dbReference type="EMBL" id="ATBP01003362">
    <property type="protein sequence ID" value="ETR64979.1"/>
    <property type="molecule type" value="Genomic_DNA"/>
</dbReference>
<evidence type="ECO:0000256" key="8">
    <source>
        <dbReference type="ARBA" id="ARBA00023316"/>
    </source>
</evidence>
<accession>A0A1V1NQX3</accession>
<gene>
    <name evidence="9" type="ORF">OMM_15017</name>
</gene>
<protein>
    <submittedName>
        <fullName evidence="9">D-alanyl-D-alanine dipeptidase</fullName>
    </submittedName>
</protein>
<evidence type="ECO:0000256" key="4">
    <source>
        <dbReference type="ARBA" id="ARBA00022801"/>
    </source>
</evidence>
<dbReference type="Gene3D" id="3.30.1380.10">
    <property type="match status" value="1"/>
</dbReference>
<dbReference type="GO" id="GO:0008237">
    <property type="term" value="F:metallopeptidase activity"/>
    <property type="evidence" value="ECO:0007669"/>
    <property type="project" value="UniProtKB-KW"/>
</dbReference>
<comment type="caution">
    <text evidence="9">The sequence shown here is derived from an EMBL/GenBank/DDBJ whole genome shotgun (WGS) entry which is preliminary data.</text>
</comment>
<proteinExistence type="predicted"/>
<keyword evidence="2" id="KW-0645">Protease</keyword>
<name>A0A1V1NQX3_9BACT</name>
<keyword evidence="5" id="KW-0862">Zinc</keyword>
<keyword evidence="3" id="KW-0479">Metal-binding</keyword>
<dbReference type="Pfam" id="PF01427">
    <property type="entry name" value="Peptidase_M15"/>
    <property type="match status" value="1"/>
</dbReference>
<keyword evidence="6" id="KW-0224">Dipeptidase</keyword>
<dbReference type="GO" id="GO:0071555">
    <property type="term" value="P:cell wall organization"/>
    <property type="evidence" value="ECO:0007669"/>
    <property type="project" value="UniProtKB-KW"/>
</dbReference>
<dbReference type="GO" id="GO:0046872">
    <property type="term" value="F:metal ion binding"/>
    <property type="evidence" value="ECO:0007669"/>
    <property type="project" value="UniProtKB-KW"/>
</dbReference>